<dbReference type="EMBL" id="DNAN01000336">
    <property type="protein sequence ID" value="HAW75962.1"/>
    <property type="molecule type" value="Genomic_DNA"/>
</dbReference>
<dbReference type="InterPro" id="IPR006132">
    <property type="entry name" value="Asp/Orn_carbamoyltranf_P-bd"/>
</dbReference>
<comment type="similarity">
    <text evidence="2">Belongs to the aspartate/ornithine carbamoyltransferase superfamily. ATCase family.</text>
</comment>
<dbReference type="InterPro" id="IPR002082">
    <property type="entry name" value="Asp_carbamoyltransf"/>
</dbReference>
<sequence length="343" mass="38373">MSDFTGNHILSVNQFDRDAIEKVFSVAHSMQPYAKRQKRTTVLEGAILGNLFFEPSTRTRVSFGTAFNLLGGEVRETTGMSSSALAKGESLYDTARVLSGYSDIIAMRHPAAGSVAEFAEGSRVPVINGGDGANEHPTQALLDLFTIKREREYNGGSIDGLHIAMIGDLRYGRTVHSLSRLLCLFKDIHFTLISPKELAMPQPVIDAIDNAGHRLTITDTLEGNMDADICYQTRIQEERFPSQEEANKYRGKFRLNQSIYTRHFQSKTVIMHPLPRDSRIEANELDNDLNLNPNLAIFRQTDNGVLVRMALFALTLGVENVVSKHEREVIWYSNKSKELNAKI</sequence>
<evidence type="ECO:0000313" key="14">
    <source>
        <dbReference type="EMBL" id="HBU49740.1"/>
    </source>
</evidence>
<gene>
    <name evidence="13" type="ORF">DCW74_09550</name>
    <name evidence="14" type="ORF">DEB45_00660</name>
    <name evidence="12" type="ORF">EP13_02125</name>
</gene>
<protein>
    <recommendedName>
        <fullName evidence="3 8">Aspartate carbamoyltransferase</fullName>
        <ecNumber evidence="3 8">2.1.3.2</ecNumber>
    </recommendedName>
</protein>
<comment type="pathway">
    <text evidence="1">Pyrimidine metabolism; UMP biosynthesis via de novo pathway; (S)-dihydroorotate from bicarbonate: step 2/3.</text>
</comment>
<evidence type="ECO:0000256" key="8">
    <source>
        <dbReference type="NCBIfam" id="TIGR00670"/>
    </source>
</evidence>
<dbReference type="Gene3D" id="3.40.50.1370">
    <property type="entry name" value="Aspartate/ornithine carbamoyltransferase"/>
    <property type="match status" value="2"/>
</dbReference>
<dbReference type="FunFam" id="3.40.50.1370:FF:000002">
    <property type="entry name" value="Aspartate carbamoyltransferase 2"/>
    <property type="match status" value="1"/>
</dbReference>
<evidence type="ECO:0000313" key="15">
    <source>
        <dbReference type="Proteomes" id="UP000056090"/>
    </source>
</evidence>
<comment type="catalytic activity">
    <reaction evidence="7">
        <text>carbamoyl phosphate + L-aspartate = N-carbamoyl-L-aspartate + phosphate + H(+)</text>
        <dbReference type="Rhea" id="RHEA:20013"/>
        <dbReference type="ChEBI" id="CHEBI:15378"/>
        <dbReference type="ChEBI" id="CHEBI:29991"/>
        <dbReference type="ChEBI" id="CHEBI:32814"/>
        <dbReference type="ChEBI" id="CHEBI:43474"/>
        <dbReference type="ChEBI" id="CHEBI:58228"/>
        <dbReference type="EC" id="2.1.3.2"/>
    </reaction>
</comment>
<dbReference type="UniPathway" id="UPA00070">
    <property type="reaction ID" value="UER00116"/>
</dbReference>
<dbReference type="PRINTS" id="PR00100">
    <property type="entry name" value="AOTCASE"/>
</dbReference>
<dbReference type="InterPro" id="IPR006131">
    <property type="entry name" value="Asp_carbamoyltransf_Asp/Orn-bd"/>
</dbReference>
<evidence type="ECO:0000256" key="7">
    <source>
        <dbReference type="ARBA" id="ARBA00048859"/>
    </source>
</evidence>
<dbReference type="RefSeq" id="WP_044055756.1">
    <property type="nucleotide sequence ID" value="NZ_CAJXAX010000012.1"/>
</dbReference>
<proteinExistence type="inferred from homology"/>
<dbReference type="Pfam" id="PF00185">
    <property type="entry name" value="OTCace"/>
    <property type="match status" value="1"/>
</dbReference>
<dbReference type="AlphaFoldDB" id="A0A075NYA6"/>
<evidence type="ECO:0000256" key="6">
    <source>
        <dbReference type="ARBA" id="ARBA00043884"/>
    </source>
</evidence>
<feature type="domain" description="Aspartate/ornithine carbamoyltransferase Asp/Orn-binding" evidence="10">
    <location>
        <begin position="159"/>
        <end position="314"/>
    </location>
</feature>
<evidence type="ECO:0000313" key="16">
    <source>
        <dbReference type="Proteomes" id="UP000263517"/>
    </source>
</evidence>
<evidence type="ECO:0000256" key="4">
    <source>
        <dbReference type="ARBA" id="ARBA00022679"/>
    </source>
</evidence>
<evidence type="ECO:0000259" key="11">
    <source>
        <dbReference type="Pfam" id="PF02729"/>
    </source>
</evidence>
<evidence type="ECO:0000256" key="1">
    <source>
        <dbReference type="ARBA" id="ARBA00004852"/>
    </source>
</evidence>
<dbReference type="GeneID" id="78253740"/>
<comment type="function">
    <text evidence="6">Catalyzes the condensation of carbamoyl phosphate and aspartate to form carbamoyl aspartate and inorganic phosphate, the committed step in the de novo pyrimidine nucleotide biosynthesis pathway.</text>
</comment>
<dbReference type="GO" id="GO:0016597">
    <property type="term" value="F:amino acid binding"/>
    <property type="evidence" value="ECO:0007669"/>
    <property type="project" value="InterPro"/>
</dbReference>
<evidence type="ECO:0000256" key="3">
    <source>
        <dbReference type="ARBA" id="ARBA00013008"/>
    </source>
</evidence>
<accession>A0A075NYA6</accession>
<evidence type="ECO:0000256" key="5">
    <source>
        <dbReference type="ARBA" id="ARBA00022975"/>
    </source>
</evidence>
<dbReference type="eggNOG" id="COG0540">
    <property type="taxonomic scope" value="Bacteria"/>
</dbReference>
<dbReference type="NCBIfam" id="NF002032">
    <property type="entry name" value="PRK00856.1"/>
    <property type="match status" value="1"/>
</dbReference>
<reference evidence="16 17" key="2">
    <citation type="journal article" date="2018" name="Nat. Biotechnol.">
        <title>A standardized bacterial taxonomy based on genome phylogeny substantially revises the tree of life.</title>
        <authorList>
            <person name="Parks D.H."/>
            <person name="Chuvochina M."/>
            <person name="Waite D.W."/>
            <person name="Rinke C."/>
            <person name="Skarshewski A."/>
            <person name="Chaumeil P.A."/>
            <person name="Hugenholtz P."/>
        </authorList>
    </citation>
    <scope>NUCLEOTIDE SEQUENCE [LARGE SCALE GENOMIC DNA]</scope>
    <source>
        <strain evidence="14">UBA11621</strain>
        <strain evidence="13">UBA11978</strain>
    </source>
</reference>
<evidence type="ECO:0000313" key="17">
    <source>
        <dbReference type="Proteomes" id="UP000264779"/>
    </source>
</evidence>
<evidence type="ECO:0000313" key="13">
    <source>
        <dbReference type="EMBL" id="HAW75962.1"/>
    </source>
</evidence>
<dbReference type="KEGG" id="aal:EP13_02125"/>
<dbReference type="PROSITE" id="PS00097">
    <property type="entry name" value="CARBAMOYLTRANSFERASE"/>
    <property type="match status" value="1"/>
</dbReference>
<dbReference type="GO" id="GO:0006520">
    <property type="term" value="P:amino acid metabolic process"/>
    <property type="evidence" value="ECO:0007669"/>
    <property type="project" value="InterPro"/>
</dbReference>
<dbReference type="PRINTS" id="PR00101">
    <property type="entry name" value="ATCASE"/>
</dbReference>
<dbReference type="GO" id="GO:0004070">
    <property type="term" value="F:aspartate carbamoyltransferase activity"/>
    <property type="evidence" value="ECO:0007669"/>
    <property type="project" value="UniProtKB-UniRule"/>
</dbReference>
<keyword evidence="15" id="KW-1185">Reference proteome</keyword>
<organism evidence="12 15">
    <name type="scientific">Alteromonas australica</name>
    <dbReference type="NCBI Taxonomy" id="589873"/>
    <lineage>
        <taxon>Bacteria</taxon>
        <taxon>Pseudomonadati</taxon>
        <taxon>Pseudomonadota</taxon>
        <taxon>Gammaproteobacteria</taxon>
        <taxon>Alteromonadales</taxon>
        <taxon>Alteromonadaceae</taxon>
        <taxon>Alteromonas/Salinimonas group</taxon>
        <taxon>Alteromonas</taxon>
    </lineage>
</organism>
<feature type="domain" description="Aspartate/ornithine carbamoyltransferase carbamoyl-P binding" evidence="11">
    <location>
        <begin position="8"/>
        <end position="148"/>
    </location>
</feature>
<dbReference type="NCBIfam" id="TIGR00670">
    <property type="entry name" value="asp_carb_tr"/>
    <property type="match status" value="1"/>
</dbReference>
<dbReference type="EC" id="2.1.3.2" evidence="3 8"/>
<dbReference type="Proteomes" id="UP000056090">
    <property type="component" value="Chromosome"/>
</dbReference>
<dbReference type="GO" id="GO:0006207">
    <property type="term" value="P:'de novo' pyrimidine nucleobase biosynthetic process"/>
    <property type="evidence" value="ECO:0007669"/>
    <property type="project" value="InterPro"/>
</dbReference>
<dbReference type="Proteomes" id="UP000263517">
    <property type="component" value="Unassembled WGS sequence"/>
</dbReference>
<dbReference type="EMBL" id="CP008849">
    <property type="protein sequence ID" value="AIF97585.1"/>
    <property type="molecule type" value="Genomic_DNA"/>
</dbReference>
<keyword evidence="5" id="KW-0665">Pyrimidine biosynthesis</keyword>
<dbReference type="NCBIfam" id="NF006046">
    <property type="entry name" value="PRK08192.1"/>
    <property type="match status" value="1"/>
</dbReference>
<evidence type="ECO:0000259" key="10">
    <source>
        <dbReference type="Pfam" id="PF00185"/>
    </source>
</evidence>
<keyword evidence="4 9" id="KW-0808">Transferase</keyword>
<evidence type="ECO:0000313" key="12">
    <source>
        <dbReference type="EMBL" id="AIF97585.1"/>
    </source>
</evidence>
<dbReference type="GO" id="GO:0005829">
    <property type="term" value="C:cytosol"/>
    <property type="evidence" value="ECO:0007669"/>
    <property type="project" value="TreeGrafter"/>
</dbReference>
<evidence type="ECO:0000256" key="2">
    <source>
        <dbReference type="ARBA" id="ARBA00008896"/>
    </source>
</evidence>
<dbReference type="Pfam" id="PF02729">
    <property type="entry name" value="OTCace_N"/>
    <property type="match status" value="1"/>
</dbReference>
<dbReference type="InterPro" id="IPR006130">
    <property type="entry name" value="Asp/Orn_carbamoylTrfase"/>
</dbReference>
<dbReference type="PANTHER" id="PTHR45753:SF6">
    <property type="entry name" value="ASPARTATE CARBAMOYLTRANSFERASE"/>
    <property type="match status" value="1"/>
</dbReference>
<dbReference type="Proteomes" id="UP000264779">
    <property type="component" value="Unassembled WGS sequence"/>
</dbReference>
<evidence type="ECO:0000256" key="9">
    <source>
        <dbReference type="RuleBase" id="RU003634"/>
    </source>
</evidence>
<dbReference type="EMBL" id="DONK01000007">
    <property type="protein sequence ID" value="HBU49740.1"/>
    <property type="molecule type" value="Genomic_DNA"/>
</dbReference>
<name>A0A075NYA6_9ALTE</name>
<dbReference type="SUPFAM" id="SSF53671">
    <property type="entry name" value="Aspartate/ornithine carbamoyltransferase"/>
    <property type="match status" value="1"/>
</dbReference>
<reference evidence="12 15" key="1">
    <citation type="submission" date="2014-06" db="EMBL/GenBank/DDBJ databases">
        <title>Genomes of Alteromonas australica, a world apart.</title>
        <authorList>
            <person name="Gonzaga A."/>
            <person name="Lopez-Perez M."/>
            <person name="Rodriguez-Valera F."/>
        </authorList>
    </citation>
    <scope>NUCLEOTIDE SEQUENCE [LARGE SCALE GENOMIC DNA]</scope>
    <source>
        <strain evidence="12 15">H 17</strain>
    </source>
</reference>
<dbReference type="InterPro" id="IPR036901">
    <property type="entry name" value="Asp/Orn_carbamoylTrfase_sf"/>
</dbReference>
<dbReference type="PANTHER" id="PTHR45753">
    <property type="entry name" value="ORNITHINE CARBAMOYLTRANSFERASE, MITOCHONDRIAL"/>
    <property type="match status" value="1"/>
</dbReference>
<dbReference type="GO" id="GO:0044205">
    <property type="term" value="P:'de novo' UMP biosynthetic process"/>
    <property type="evidence" value="ECO:0007669"/>
    <property type="project" value="UniProtKB-UniPathway"/>
</dbReference>